<keyword evidence="1" id="KW-1133">Transmembrane helix</keyword>
<evidence type="ECO:0000313" key="3">
    <source>
        <dbReference type="Proteomes" id="UP000537204"/>
    </source>
</evidence>
<sequence>MIQRVQSIWLFLASAALFLLLILPILTVQGNTGDLSFQISGIYQKVNNISQKTASFTALFGGTILTALICLANIFNFKNRTLQKRIVLLTLILILVLIGWTASYALNTPNLLQSSTIGTGAFLPLLSIIFCLLAIRGINQDDKLIRSADRLR</sequence>
<reference evidence="2 3" key="1">
    <citation type="submission" date="2020-08" db="EMBL/GenBank/DDBJ databases">
        <title>Genomic Encyclopedia of Type Strains, Phase IV (KMG-V): Genome sequencing to study the core and pangenomes of soil and plant-associated prokaryotes.</title>
        <authorList>
            <person name="Whitman W."/>
        </authorList>
    </citation>
    <scope>NUCLEOTIDE SEQUENCE [LARGE SCALE GENOMIC DNA]</scope>
    <source>
        <strain evidence="2 3">S3M1</strain>
    </source>
</reference>
<keyword evidence="1" id="KW-0472">Membrane</keyword>
<dbReference type="Proteomes" id="UP000537204">
    <property type="component" value="Unassembled WGS sequence"/>
</dbReference>
<proteinExistence type="predicted"/>
<protein>
    <submittedName>
        <fullName evidence="2">FlaA1/EpsC-like NDP-sugar epimerase</fullName>
    </submittedName>
</protein>
<dbReference type="Pfam" id="PF14126">
    <property type="entry name" value="DUF4293"/>
    <property type="match status" value="1"/>
</dbReference>
<dbReference type="AlphaFoldDB" id="A0A7W8ZL70"/>
<name>A0A7W8ZL70_9SPHI</name>
<feature type="transmembrane region" description="Helical" evidence="1">
    <location>
        <begin position="54"/>
        <end position="74"/>
    </location>
</feature>
<dbReference type="RefSeq" id="WP_183881277.1">
    <property type="nucleotide sequence ID" value="NZ_JACHCE010000002.1"/>
</dbReference>
<evidence type="ECO:0000256" key="1">
    <source>
        <dbReference type="SAM" id="Phobius"/>
    </source>
</evidence>
<dbReference type="InterPro" id="IPR025635">
    <property type="entry name" value="DUF4293"/>
</dbReference>
<organism evidence="2 3">
    <name type="scientific">Pedobacter cryoconitis</name>
    <dbReference type="NCBI Taxonomy" id="188932"/>
    <lineage>
        <taxon>Bacteria</taxon>
        <taxon>Pseudomonadati</taxon>
        <taxon>Bacteroidota</taxon>
        <taxon>Sphingobacteriia</taxon>
        <taxon>Sphingobacteriales</taxon>
        <taxon>Sphingobacteriaceae</taxon>
        <taxon>Pedobacter</taxon>
    </lineage>
</organism>
<evidence type="ECO:0000313" key="2">
    <source>
        <dbReference type="EMBL" id="MBB5636072.1"/>
    </source>
</evidence>
<keyword evidence="1" id="KW-0812">Transmembrane</keyword>
<comment type="caution">
    <text evidence="2">The sequence shown here is derived from an EMBL/GenBank/DDBJ whole genome shotgun (WGS) entry which is preliminary data.</text>
</comment>
<feature type="transmembrane region" description="Helical" evidence="1">
    <location>
        <begin position="86"/>
        <end position="106"/>
    </location>
</feature>
<feature type="transmembrane region" description="Helical" evidence="1">
    <location>
        <begin position="112"/>
        <end position="135"/>
    </location>
</feature>
<dbReference type="EMBL" id="JACHCE010000002">
    <property type="protein sequence ID" value="MBB5636072.1"/>
    <property type="molecule type" value="Genomic_DNA"/>
</dbReference>
<accession>A0A7W8ZL70</accession>
<gene>
    <name evidence="2" type="ORF">HDE68_001960</name>
</gene>